<evidence type="ECO:0000256" key="2">
    <source>
        <dbReference type="ARBA" id="ARBA00022723"/>
    </source>
</evidence>
<dbReference type="GO" id="GO:0006508">
    <property type="term" value="P:proteolysis"/>
    <property type="evidence" value="ECO:0007669"/>
    <property type="project" value="UniProtKB-KW"/>
</dbReference>
<dbReference type="InterPro" id="IPR054722">
    <property type="entry name" value="PolX-like_BBD"/>
</dbReference>
<dbReference type="GO" id="GO:0004190">
    <property type="term" value="F:aspartic-type endopeptidase activity"/>
    <property type="evidence" value="ECO:0007669"/>
    <property type="project" value="UniProtKB-KW"/>
</dbReference>
<gene>
    <name evidence="8" type="primary">RE1_2076</name>
    <name evidence="8" type="ORF">CK203_048315</name>
</gene>
<accession>A0A438HRG4</accession>
<evidence type="ECO:0000256" key="3">
    <source>
        <dbReference type="ARBA" id="ARBA00022750"/>
    </source>
</evidence>
<dbReference type="PROSITE" id="PS50158">
    <property type="entry name" value="ZF_CCHC"/>
    <property type="match status" value="1"/>
</dbReference>
<evidence type="ECO:0000256" key="6">
    <source>
        <dbReference type="SAM" id="MobiDB-lite"/>
    </source>
</evidence>
<name>A0A438HRG4_VITVI</name>
<dbReference type="PANTHER" id="PTHR42648:SF18">
    <property type="entry name" value="RETROTRANSPOSON, UNCLASSIFIED-LIKE PROTEIN"/>
    <property type="match status" value="1"/>
</dbReference>
<dbReference type="SUPFAM" id="SSF56672">
    <property type="entry name" value="DNA/RNA polymerases"/>
    <property type="match status" value="1"/>
</dbReference>
<dbReference type="GO" id="GO:0008270">
    <property type="term" value="F:zinc ion binding"/>
    <property type="evidence" value="ECO:0007669"/>
    <property type="project" value="UniProtKB-KW"/>
</dbReference>
<feature type="domain" description="CCHC-type" evidence="7">
    <location>
        <begin position="67"/>
        <end position="83"/>
    </location>
</feature>
<feature type="compositionally biased region" description="Low complexity" evidence="6">
    <location>
        <begin position="32"/>
        <end position="41"/>
    </location>
</feature>
<dbReference type="InterPro" id="IPR013103">
    <property type="entry name" value="RVT_2"/>
</dbReference>
<dbReference type="PANTHER" id="PTHR42648">
    <property type="entry name" value="TRANSPOSASE, PUTATIVE-RELATED"/>
    <property type="match status" value="1"/>
</dbReference>
<dbReference type="Proteomes" id="UP000288805">
    <property type="component" value="Unassembled WGS sequence"/>
</dbReference>
<proteinExistence type="predicted"/>
<keyword evidence="5" id="KW-0862">Zinc</keyword>
<reference evidence="8 9" key="1">
    <citation type="journal article" date="2018" name="PLoS Genet.">
        <title>Population sequencing reveals clonal diversity and ancestral inbreeding in the grapevine cultivar Chardonnay.</title>
        <authorList>
            <person name="Roach M.J."/>
            <person name="Johnson D.L."/>
            <person name="Bohlmann J."/>
            <person name="van Vuuren H.J."/>
            <person name="Jones S.J."/>
            <person name="Pretorius I.S."/>
            <person name="Schmidt S.A."/>
            <person name="Borneman A.R."/>
        </authorList>
    </citation>
    <scope>NUCLEOTIDE SEQUENCE [LARGE SCALE GENOMIC DNA]</scope>
    <source>
        <strain evidence="9">cv. Chardonnay</strain>
        <tissue evidence="8">Leaf</tissue>
    </source>
</reference>
<dbReference type="Pfam" id="PF22936">
    <property type="entry name" value="Pol_BBD"/>
    <property type="match status" value="1"/>
</dbReference>
<dbReference type="AlphaFoldDB" id="A0A438HRG4"/>
<sequence>MRQRDTVEGAFQARMQKNADHKNGKKHKKNNNKPNSNNQKNGVFPSYPHCKKTNHSPQKCWWRPDVKCNKCGKQGHVERICKNQQQEETSATVDQCQEEQLFATTCVANKSTCESWLVDSGCTNHMTNDQDLFTELDKTTISKVRIGNGDVGQLAEKGFKAYFEDRNCIIKDAEGKEVFNIKIKGKSFALNLLEDEHAVVLQQDSTTMIWHRRLGHFHHDVVLYLKKNQIAEGLSDLEKNLPICDAYQYGRKTKLSFPKKTSWRATQKQQLVHTDVGGPQKTPSLKGKKWSWDEKMQQYKDENVDELLVRDTRKLSDIYYNVVVLEPAGFEEAIEDEKWWAAMQDELNMIEKNNTWELVDRSSHKKPIGVKGVYRTKLNLDGSINKYKARLVVKGYEQMLGVDFSETFAPITRLDTIRMLLAIATQKGWRIYQLDVKSAFLNGYLEEEIFFEQPEGFYVKGKEDKVYLLKKALYGLKTSPKSLVWQN</sequence>
<keyword evidence="3" id="KW-0064">Aspartyl protease</keyword>
<dbReference type="Pfam" id="PF07727">
    <property type="entry name" value="RVT_2"/>
    <property type="match status" value="1"/>
</dbReference>
<comment type="caution">
    <text evidence="8">The sequence shown here is derived from an EMBL/GenBank/DDBJ whole genome shotgun (WGS) entry which is preliminary data.</text>
</comment>
<dbReference type="InterPro" id="IPR001878">
    <property type="entry name" value="Znf_CCHC"/>
</dbReference>
<dbReference type="EMBL" id="QGNW01000187">
    <property type="protein sequence ID" value="RVW87051.1"/>
    <property type="molecule type" value="Genomic_DNA"/>
</dbReference>
<dbReference type="InterPro" id="IPR025724">
    <property type="entry name" value="GAG-pre-integrase_dom"/>
</dbReference>
<evidence type="ECO:0000259" key="7">
    <source>
        <dbReference type="PROSITE" id="PS50158"/>
    </source>
</evidence>
<evidence type="ECO:0000256" key="5">
    <source>
        <dbReference type="PROSITE-ProRule" id="PRU00047"/>
    </source>
</evidence>
<keyword evidence="2" id="KW-0479">Metal-binding</keyword>
<evidence type="ECO:0000313" key="9">
    <source>
        <dbReference type="Proteomes" id="UP000288805"/>
    </source>
</evidence>
<evidence type="ECO:0000313" key="8">
    <source>
        <dbReference type="EMBL" id="RVW87051.1"/>
    </source>
</evidence>
<protein>
    <submittedName>
        <fullName evidence="8">Retrovirus-related Pol polyprotein from transposon RE1</fullName>
    </submittedName>
</protein>
<dbReference type="GO" id="GO:0003676">
    <property type="term" value="F:nucleic acid binding"/>
    <property type="evidence" value="ECO:0007669"/>
    <property type="project" value="InterPro"/>
</dbReference>
<keyword evidence="1" id="KW-0645">Protease</keyword>
<dbReference type="InterPro" id="IPR039537">
    <property type="entry name" value="Retrotran_Ty1/copia-like"/>
</dbReference>
<keyword evidence="4" id="KW-0378">Hydrolase</keyword>
<evidence type="ECO:0000256" key="4">
    <source>
        <dbReference type="ARBA" id="ARBA00022801"/>
    </source>
</evidence>
<organism evidence="8 9">
    <name type="scientific">Vitis vinifera</name>
    <name type="common">Grape</name>
    <dbReference type="NCBI Taxonomy" id="29760"/>
    <lineage>
        <taxon>Eukaryota</taxon>
        <taxon>Viridiplantae</taxon>
        <taxon>Streptophyta</taxon>
        <taxon>Embryophyta</taxon>
        <taxon>Tracheophyta</taxon>
        <taxon>Spermatophyta</taxon>
        <taxon>Magnoliopsida</taxon>
        <taxon>eudicotyledons</taxon>
        <taxon>Gunneridae</taxon>
        <taxon>Pentapetalae</taxon>
        <taxon>rosids</taxon>
        <taxon>Vitales</taxon>
        <taxon>Vitaceae</taxon>
        <taxon>Viteae</taxon>
        <taxon>Vitis</taxon>
    </lineage>
</organism>
<dbReference type="InterPro" id="IPR043502">
    <property type="entry name" value="DNA/RNA_pol_sf"/>
</dbReference>
<dbReference type="Pfam" id="PF13976">
    <property type="entry name" value="gag_pre-integrs"/>
    <property type="match status" value="1"/>
</dbReference>
<evidence type="ECO:0000256" key="1">
    <source>
        <dbReference type="ARBA" id="ARBA00022670"/>
    </source>
</evidence>
<keyword evidence="5" id="KW-0863">Zinc-finger</keyword>
<feature type="region of interest" description="Disordered" evidence="6">
    <location>
        <begin position="1"/>
        <end position="48"/>
    </location>
</feature>